<dbReference type="AlphaFoldDB" id="A5C8D0"/>
<name>A5C8D0_VITVI</name>
<reference evidence="2" key="1">
    <citation type="journal article" date="2007" name="PLoS ONE">
        <title>The first genome sequence of an elite grapevine cultivar (Pinot noir Vitis vinifera L.): coping with a highly heterozygous genome.</title>
        <authorList>
            <person name="Velasco R."/>
            <person name="Zharkikh A."/>
            <person name="Troggio M."/>
            <person name="Cartwright D.A."/>
            <person name="Cestaro A."/>
            <person name="Pruss D."/>
            <person name="Pindo M."/>
            <person name="FitzGerald L.M."/>
            <person name="Vezzulli S."/>
            <person name="Reid J."/>
            <person name="Malacarne G."/>
            <person name="Iliev D."/>
            <person name="Coppola G."/>
            <person name="Wardell B."/>
            <person name="Micheletti D."/>
            <person name="Macalma T."/>
            <person name="Facci M."/>
            <person name="Mitchell J.T."/>
            <person name="Perazzolli M."/>
            <person name="Eldredge G."/>
            <person name="Gatto P."/>
            <person name="Oyzerski R."/>
            <person name="Moretto M."/>
            <person name="Gutin N."/>
            <person name="Stefanini M."/>
            <person name="Chen Y."/>
            <person name="Segala C."/>
            <person name="Davenport C."/>
            <person name="Dematte L."/>
            <person name="Mraz A."/>
            <person name="Battilana J."/>
            <person name="Stormo K."/>
            <person name="Costa F."/>
            <person name="Tao Q."/>
            <person name="Si-Ammour A."/>
            <person name="Harkins T."/>
            <person name="Lackey A."/>
            <person name="Perbost C."/>
            <person name="Taillon B."/>
            <person name="Stella A."/>
            <person name="Solovyev V."/>
            <person name="Fawcett J.A."/>
            <person name="Sterck L."/>
            <person name="Vandepoele K."/>
            <person name="Grando S.M."/>
            <person name="Toppo S."/>
            <person name="Moser C."/>
            <person name="Lanchbury J."/>
            <person name="Bogden R."/>
            <person name="Skolnick M."/>
            <person name="Sgaramella V."/>
            <person name="Bhatnagar S.K."/>
            <person name="Fontana P."/>
            <person name="Gutin A."/>
            <person name="Van de Peer Y."/>
            <person name="Salamini F."/>
            <person name="Viola R."/>
        </authorList>
    </citation>
    <scope>NUCLEOTIDE SEQUENCE</scope>
</reference>
<evidence type="ECO:0000256" key="1">
    <source>
        <dbReference type="SAM" id="MobiDB-lite"/>
    </source>
</evidence>
<protein>
    <submittedName>
        <fullName evidence="2">Uncharacterized protein</fullName>
    </submittedName>
</protein>
<accession>A5C8D0</accession>
<dbReference type="EMBL" id="AM485878">
    <property type="protein sequence ID" value="CAN66484.1"/>
    <property type="molecule type" value="Genomic_DNA"/>
</dbReference>
<gene>
    <name evidence="2" type="ORF">VITISV_015391</name>
</gene>
<evidence type="ECO:0000313" key="2">
    <source>
        <dbReference type="EMBL" id="CAN66484.1"/>
    </source>
</evidence>
<feature type="region of interest" description="Disordered" evidence="1">
    <location>
        <begin position="1"/>
        <end position="27"/>
    </location>
</feature>
<proteinExistence type="predicted"/>
<sequence>MASNSTARGDHAHHHRGDGGGGGDDPSTFFNLLTNTTQTLILDESLMLSKRTNIFRKGKLLGSPSPRISSGALVLSSHLQLSTTLKQNWVLVWERSRDLVEIQNPEED</sequence>
<organism evidence="2">
    <name type="scientific">Vitis vinifera</name>
    <name type="common">Grape</name>
    <dbReference type="NCBI Taxonomy" id="29760"/>
    <lineage>
        <taxon>Eukaryota</taxon>
        <taxon>Viridiplantae</taxon>
        <taxon>Streptophyta</taxon>
        <taxon>Embryophyta</taxon>
        <taxon>Tracheophyta</taxon>
        <taxon>Spermatophyta</taxon>
        <taxon>Magnoliopsida</taxon>
        <taxon>eudicotyledons</taxon>
        <taxon>Gunneridae</taxon>
        <taxon>Pentapetalae</taxon>
        <taxon>rosids</taxon>
        <taxon>Vitales</taxon>
        <taxon>Vitaceae</taxon>
        <taxon>Viteae</taxon>
        <taxon>Vitis</taxon>
    </lineage>
</organism>